<accession>S3N3S4</accession>
<dbReference type="HOGENOM" id="CLU_151103_0_0_6"/>
<sequence>MKKMLLGSYLYLEFQKMKKLTILTLIFSFFLISCTPNIAYIEPEIIGKIYNLDDNKPIKNTAGYIAFYLNDNKENYITTNRDGGFYLAPHTEKYFFIKPNLRELYMGTGQIYIQFEGYKSKIFDYTNFYQEQNPSPNPDAKKLEKVNIGVIYLEKE</sequence>
<dbReference type="EMBL" id="ATGI01000017">
    <property type="protein sequence ID" value="EPF74645.1"/>
    <property type="molecule type" value="Genomic_DNA"/>
</dbReference>
<proteinExistence type="predicted"/>
<dbReference type="STRING" id="632955.GCA_000829675_00970"/>
<dbReference type="PROSITE" id="PS51257">
    <property type="entry name" value="PROKAR_LIPOPROTEIN"/>
    <property type="match status" value="1"/>
</dbReference>
<evidence type="ECO:0000313" key="2">
    <source>
        <dbReference type="Proteomes" id="UP000014568"/>
    </source>
</evidence>
<evidence type="ECO:0000313" key="1">
    <source>
        <dbReference type="EMBL" id="EPF74645.1"/>
    </source>
</evidence>
<dbReference type="eggNOG" id="ENOG5031RG3">
    <property type="taxonomic scope" value="Bacteria"/>
</dbReference>
<organism evidence="1 2">
    <name type="scientific">Acinetobacter rudis CIP 110305</name>
    <dbReference type="NCBI Taxonomy" id="421052"/>
    <lineage>
        <taxon>Bacteria</taxon>
        <taxon>Pseudomonadati</taxon>
        <taxon>Pseudomonadota</taxon>
        <taxon>Gammaproteobacteria</taxon>
        <taxon>Moraxellales</taxon>
        <taxon>Moraxellaceae</taxon>
        <taxon>Acinetobacter</taxon>
    </lineage>
</organism>
<dbReference type="AlphaFoldDB" id="S3N3S4"/>
<gene>
    <name evidence="1" type="ORF">F945_01412</name>
</gene>
<protein>
    <submittedName>
        <fullName evidence="1">Uncharacterized protein</fullName>
    </submittedName>
</protein>
<comment type="caution">
    <text evidence="1">The sequence shown here is derived from an EMBL/GenBank/DDBJ whole genome shotgun (WGS) entry which is preliminary data.</text>
</comment>
<reference evidence="1 2" key="1">
    <citation type="submission" date="2013-06" db="EMBL/GenBank/DDBJ databases">
        <title>The Genome Sequence of Acinetobacter rudis CIP 110305.</title>
        <authorList>
            <consortium name="The Broad Institute Genome Sequencing Platform"/>
            <consortium name="The Broad Institute Genome Sequencing Center for Infectious Disease"/>
            <person name="Cerqueira G."/>
            <person name="Feldgarden M."/>
            <person name="Courvalin P."/>
            <person name="Perichon B."/>
            <person name="Grillot-Courvalin C."/>
            <person name="Clermont D."/>
            <person name="Rocha E."/>
            <person name="Yoon E.-J."/>
            <person name="Nemec A."/>
            <person name="Young S.K."/>
            <person name="Zeng Q."/>
            <person name="Gargeya S."/>
            <person name="Fitzgerald M."/>
            <person name="Abouelleil A."/>
            <person name="Alvarado L."/>
            <person name="Berlin A.M."/>
            <person name="Chapman S.B."/>
            <person name="Dewar J."/>
            <person name="Goldberg J."/>
            <person name="Griggs A."/>
            <person name="Gujja S."/>
            <person name="Hansen M."/>
            <person name="Howarth C."/>
            <person name="Imamovic A."/>
            <person name="Larimer J."/>
            <person name="McCowan C."/>
            <person name="Murphy C."/>
            <person name="Pearson M."/>
            <person name="Priest M."/>
            <person name="Roberts A."/>
            <person name="Saif S."/>
            <person name="Shea T."/>
            <person name="Sykes S."/>
            <person name="Wortman J."/>
            <person name="Nusbaum C."/>
            <person name="Birren B."/>
        </authorList>
    </citation>
    <scope>NUCLEOTIDE SEQUENCE [LARGE SCALE GENOMIC DNA]</scope>
    <source>
        <strain evidence="1 2">CIP 110305</strain>
    </source>
</reference>
<name>S3N3S4_9GAMM</name>
<keyword evidence="2" id="KW-1185">Reference proteome</keyword>
<dbReference type="PATRIC" id="fig|421052.3.peg.1371"/>
<dbReference type="Proteomes" id="UP000014568">
    <property type="component" value="Unassembled WGS sequence"/>
</dbReference>